<proteinExistence type="predicted"/>
<dbReference type="Proteomes" id="UP000887540">
    <property type="component" value="Unplaced"/>
</dbReference>
<sequence>MVFLCIAFIGLALTAVAIFTPGWRHYKYQGGPYYGLITYTCGSGNHLVNGENCDHWWKDKQTWERAVIVLMLAALLFEIVIFFTFLATFCKSFQAFIPLSFLAFIATILLLISIILYGAKSNSKIAYIPAASGELNANHDLGYSYWLAVTSTIIMAIATVFGIVLSAIPSRRPPLLITN</sequence>
<evidence type="ECO:0000256" key="2">
    <source>
        <dbReference type="SAM" id="SignalP"/>
    </source>
</evidence>
<dbReference type="WBParaSite" id="ACRNAN_Path_213.g771.t1">
    <property type="protein sequence ID" value="ACRNAN_Path_213.g771.t1"/>
    <property type="gene ID" value="ACRNAN_Path_213.g771"/>
</dbReference>
<keyword evidence="3" id="KW-1185">Reference proteome</keyword>
<evidence type="ECO:0000256" key="1">
    <source>
        <dbReference type="SAM" id="Phobius"/>
    </source>
</evidence>
<dbReference type="InterPro" id="IPR009545">
    <property type="entry name" value="Claudin-like"/>
</dbReference>
<organism evidence="3 4">
    <name type="scientific">Acrobeloides nanus</name>
    <dbReference type="NCBI Taxonomy" id="290746"/>
    <lineage>
        <taxon>Eukaryota</taxon>
        <taxon>Metazoa</taxon>
        <taxon>Ecdysozoa</taxon>
        <taxon>Nematoda</taxon>
        <taxon>Chromadorea</taxon>
        <taxon>Rhabditida</taxon>
        <taxon>Tylenchina</taxon>
        <taxon>Cephalobomorpha</taxon>
        <taxon>Cephaloboidea</taxon>
        <taxon>Cephalobidae</taxon>
        <taxon>Acrobeloides</taxon>
    </lineage>
</organism>
<keyword evidence="1" id="KW-0812">Transmembrane</keyword>
<keyword evidence="1" id="KW-1133">Transmembrane helix</keyword>
<dbReference type="PANTHER" id="PTHR37446">
    <property type="entry name" value="CLAUDIN-LIKE IN CAENORHABDITIS"/>
    <property type="match status" value="1"/>
</dbReference>
<reference evidence="4" key="1">
    <citation type="submission" date="2022-11" db="UniProtKB">
        <authorList>
            <consortium name="WormBaseParasite"/>
        </authorList>
    </citation>
    <scope>IDENTIFICATION</scope>
</reference>
<dbReference type="AlphaFoldDB" id="A0A914C3R9"/>
<evidence type="ECO:0000313" key="3">
    <source>
        <dbReference type="Proteomes" id="UP000887540"/>
    </source>
</evidence>
<accession>A0A914C3R9</accession>
<dbReference type="Gene3D" id="1.20.140.150">
    <property type="match status" value="1"/>
</dbReference>
<dbReference type="PANTHER" id="PTHR37446:SF1">
    <property type="entry name" value="CLAUDIN"/>
    <property type="match status" value="1"/>
</dbReference>
<evidence type="ECO:0000313" key="4">
    <source>
        <dbReference type="WBParaSite" id="ACRNAN_Path_213.g771.t1"/>
    </source>
</evidence>
<feature type="chain" id="PRO_5037596172" evidence="2">
    <location>
        <begin position="18"/>
        <end position="179"/>
    </location>
</feature>
<dbReference type="Pfam" id="PF06653">
    <property type="entry name" value="Claudin_3"/>
    <property type="match status" value="1"/>
</dbReference>
<protein>
    <submittedName>
        <fullName evidence="4">NADH dehydrogenase subunit 6</fullName>
    </submittedName>
</protein>
<feature type="signal peptide" evidence="2">
    <location>
        <begin position="1"/>
        <end position="17"/>
    </location>
</feature>
<keyword evidence="1" id="KW-0472">Membrane</keyword>
<feature type="transmembrane region" description="Helical" evidence="1">
    <location>
        <begin position="145"/>
        <end position="168"/>
    </location>
</feature>
<keyword evidence="2" id="KW-0732">Signal</keyword>
<name>A0A914C3R9_9BILA</name>
<feature type="transmembrane region" description="Helical" evidence="1">
    <location>
        <begin position="66"/>
        <end position="89"/>
    </location>
</feature>
<feature type="transmembrane region" description="Helical" evidence="1">
    <location>
        <begin position="96"/>
        <end position="119"/>
    </location>
</feature>